<protein>
    <submittedName>
        <fullName evidence="1">Uncharacterized protein</fullName>
    </submittedName>
</protein>
<sequence length="37" mass="4676">MHNKHLCLIMEEKYLHGNDSWRPFFLRYFLGKRQRLP</sequence>
<proteinExistence type="predicted"/>
<evidence type="ECO:0000313" key="1">
    <source>
        <dbReference type="EMBL" id="JAD38298.1"/>
    </source>
</evidence>
<dbReference type="EMBL" id="GBRH01259597">
    <property type="protein sequence ID" value="JAD38298.1"/>
    <property type="molecule type" value="Transcribed_RNA"/>
</dbReference>
<organism evidence="1">
    <name type="scientific">Arundo donax</name>
    <name type="common">Giant reed</name>
    <name type="synonym">Donax arundinaceus</name>
    <dbReference type="NCBI Taxonomy" id="35708"/>
    <lineage>
        <taxon>Eukaryota</taxon>
        <taxon>Viridiplantae</taxon>
        <taxon>Streptophyta</taxon>
        <taxon>Embryophyta</taxon>
        <taxon>Tracheophyta</taxon>
        <taxon>Spermatophyta</taxon>
        <taxon>Magnoliopsida</taxon>
        <taxon>Liliopsida</taxon>
        <taxon>Poales</taxon>
        <taxon>Poaceae</taxon>
        <taxon>PACMAD clade</taxon>
        <taxon>Arundinoideae</taxon>
        <taxon>Arundineae</taxon>
        <taxon>Arundo</taxon>
    </lineage>
</organism>
<dbReference type="AlphaFoldDB" id="A0A0A8ZKT5"/>
<reference evidence="1" key="1">
    <citation type="submission" date="2014-09" db="EMBL/GenBank/DDBJ databases">
        <authorList>
            <person name="Magalhaes I.L.F."/>
            <person name="Oliveira U."/>
            <person name="Santos F.R."/>
            <person name="Vidigal T.H.D.A."/>
            <person name="Brescovit A.D."/>
            <person name="Santos A.J."/>
        </authorList>
    </citation>
    <scope>NUCLEOTIDE SEQUENCE</scope>
    <source>
        <tissue evidence="1">Shoot tissue taken approximately 20 cm above the soil surface</tissue>
    </source>
</reference>
<accession>A0A0A8ZKT5</accession>
<name>A0A0A8ZKT5_ARUDO</name>
<reference evidence="1" key="2">
    <citation type="journal article" date="2015" name="Data Brief">
        <title>Shoot transcriptome of the giant reed, Arundo donax.</title>
        <authorList>
            <person name="Barrero R.A."/>
            <person name="Guerrero F.D."/>
            <person name="Moolhuijzen P."/>
            <person name="Goolsby J.A."/>
            <person name="Tidwell J."/>
            <person name="Bellgard S.E."/>
            <person name="Bellgard M.I."/>
        </authorList>
    </citation>
    <scope>NUCLEOTIDE SEQUENCE</scope>
    <source>
        <tissue evidence="1">Shoot tissue taken approximately 20 cm above the soil surface</tissue>
    </source>
</reference>